<reference evidence="1" key="1">
    <citation type="submission" date="2020-01" db="EMBL/GenBank/DDBJ databases">
        <authorList>
            <person name="Meier V. D."/>
            <person name="Meier V D."/>
        </authorList>
    </citation>
    <scope>NUCLEOTIDE SEQUENCE</scope>
    <source>
        <strain evidence="1">HLG_WM_MAG_06</strain>
    </source>
</reference>
<dbReference type="AlphaFoldDB" id="A0A6S6RT41"/>
<sequence length="110" mass="12485">MADEQKQPEQPLDEKFYERADGFINLANVAVTNEEANAGQIANSLMFAASRFNAWVTAAGYQKGSDLAEDKEAILEFFTEQYKLMLAENIDAYATNFNEYMGYSKENFKK</sequence>
<evidence type="ECO:0008006" key="2">
    <source>
        <dbReference type="Google" id="ProtNLM"/>
    </source>
</evidence>
<dbReference type="Gene3D" id="1.10.287.3020">
    <property type="match status" value="1"/>
</dbReference>
<accession>A0A6S6RT41</accession>
<protein>
    <recommendedName>
        <fullName evidence="2">DUF3144 domain-containing protein</fullName>
    </recommendedName>
</protein>
<organism evidence="1">
    <name type="scientific">uncultured Sulfurovum sp</name>
    <dbReference type="NCBI Taxonomy" id="269237"/>
    <lineage>
        <taxon>Bacteria</taxon>
        <taxon>Pseudomonadati</taxon>
        <taxon>Campylobacterota</taxon>
        <taxon>Epsilonproteobacteria</taxon>
        <taxon>Campylobacterales</taxon>
        <taxon>Sulfurovaceae</taxon>
        <taxon>Sulfurovum</taxon>
        <taxon>environmental samples</taxon>
    </lineage>
</organism>
<dbReference type="InterPro" id="IPR021490">
    <property type="entry name" value="DUF3144"/>
</dbReference>
<proteinExistence type="predicted"/>
<gene>
    <name evidence="1" type="ORF">HELGO_WM28882</name>
</gene>
<evidence type="ECO:0000313" key="1">
    <source>
        <dbReference type="EMBL" id="CAA6798606.1"/>
    </source>
</evidence>
<name>A0A6S6RT41_9BACT</name>
<dbReference type="Pfam" id="PF11342">
    <property type="entry name" value="DUF3144"/>
    <property type="match status" value="1"/>
</dbReference>
<dbReference type="EMBL" id="CACVAP010000007">
    <property type="protein sequence ID" value="CAA6798606.1"/>
    <property type="molecule type" value="Genomic_DNA"/>
</dbReference>